<dbReference type="Proteomes" id="UP000219621">
    <property type="component" value="Unassembled WGS sequence"/>
</dbReference>
<sequence>MALGAVGVAMVIAIITITGQIARGQDALAAEIAGVDVPHMVKVDNPAALPDTAFFKGDGGEVTLADFRGRVVLLNFWATWCAPCIEEMPALDRLAAAVKGDDRIAVVVVNEDRNGAKVAPEWLAKQGLTALDVYVDDKQALARGMGLRGMPTTYLIGRDGTKLAYKEGVAAWDSPDFIAALKALAAAP</sequence>
<proteinExistence type="predicted"/>
<dbReference type="InterPro" id="IPR050553">
    <property type="entry name" value="Thioredoxin_ResA/DsbE_sf"/>
</dbReference>
<evidence type="ECO:0000259" key="1">
    <source>
        <dbReference type="PROSITE" id="PS51352"/>
    </source>
</evidence>
<gene>
    <name evidence="2" type="ORF">SAMN05421508_105280</name>
</gene>
<protein>
    <submittedName>
        <fullName evidence="2">Thiol-disulfide isomerase or thioredoxin</fullName>
    </submittedName>
</protein>
<name>A0A286GLC4_9PROT</name>
<organism evidence="2 3">
    <name type="scientific">Caenispirillum bisanense</name>
    <dbReference type="NCBI Taxonomy" id="414052"/>
    <lineage>
        <taxon>Bacteria</taxon>
        <taxon>Pseudomonadati</taxon>
        <taxon>Pseudomonadota</taxon>
        <taxon>Alphaproteobacteria</taxon>
        <taxon>Rhodospirillales</taxon>
        <taxon>Novispirillaceae</taxon>
        <taxon>Caenispirillum</taxon>
    </lineage>
</organism>
<dbReference type="SUPFAM" id="SSF52833">
    <property type="entry name" value="Thioredoxin-like"/>
    <property type="match status" value="1"/>
</dbReference>
<dbReference type="InterPro" id="IPR013766">
    <property type="entry name" value="Thioredoxin_domain"/>
</dbReference>
<dbReference type="InterPro" id="IPR013740">
    <property type="entry name" value="Redoxin"/>
</dbReference>
<reference evidence="2 3" key="1">
    <citation type="submission" date="2017-09" db="EMBL/GenBank/DDBJ databases">
        <authorList>
            <person name="Ehlers B."/>
            <person name="Leendertz F.H."/>
        </authorList>
    </citation>
    <scope>NUCLEOTIDE SEQUENCE [LARGE SCALE GENOMIC DNA]</scope>
    <source>
        <strain evidence="2 3">USBA 140</strain>
    </source>
</reference>
<dbReference type="PANTHER" id="PTHR42852">
    <property type="entry name" value="THIOL:DISULFIDE INTERCHANGE PROTEIN DSBE"/>
    <property type="match status" value="1"/>
</dbReference>
<dbReference type="GO" id="GO:0016853">
    <property type="term" value="F:isomerase activity"/>
    <property type="evidence" value="ECO:0007669"/>
    <property type="project" value="UniProtKB-KW"/>
</dbReference>
<dbReference type="PANTHER" id="PTHR42852:SF17">
    <property type="entry name" value="THIOREDOXIN-LIKE PROTEIN HI_1115"/>
    <property type="match status" value="1"/>
</dbReference>
<keyword evidence="2" id="KW-0413">Isomerase</keyword>
<dbReference type="AlphaFoldDB" id="A0A286GLC4"/>
<keyword evidence="3" id="KW-1185">Reference proteome</keyword>
<dbReference type="GO" id="GO:0016491">
    <property type="term" value="F:oxidoreductase activity"/>
    <property type="evidence" value="ECO:0007669"/>
    <property type="project" value="InterPro"/>
</dbReference>
<accession>A0A286GLC4</accession>
<dbReference type="InterPro" id="IPR036249">
    <property type="entry name" value="Thioredoxin-like_sf"/>
</dbReference>
<feature type="domain" description="Thioredoxin" evidence="1">
    <location>
        <begin position="43"/>
        <end position="186"/>
    </location>
</feature>
<evidence type="ECO:0000313" key="3">
    <source>
        <dbReference type="Proteomes" id="UP000219621"/>
    </source>
</evidence>
<dbReference type="Pfam" id="PF08534">
    <property type="entry name" value="Redoxin"/>
    <property type="match status" value="1"/>
</dbReference>
<dbReference type="RefSeq" id="WP_176525153.1">
    <property type="nucleotide sequence ID" value="NZ_OCNJ01000005.1"/>
</dbReference>
<dbReference type="PROSITE" id="PS51352">
    <property type="entry name" value="THIOREDOXIN_2"/>
    <property type="match status" value="1"/>
</dbReference>
<dbReference type="Gene3D" id="3.40.30.10">
    <property type="entry name" value="Glutaredoxin"/>
    <property type="match status" value="1"/>
</dbReference>
<dbReference type="EMBL" id="OCNJ01000005">
    <property type="protein sequence ID" value="SOD96347.1"/>
    <property type="molecule type" value="Genomic_DNA"/>
</dbReference>
<dbReference type="CDD" id="cd02966">
    <property type="entry name" value="TlpA_like_family"/>
    <property type="match status" value="1"/>
</dbReference>
<evidence type="ECO:0000313" key="2">
    <source>
        <dbReference type="EMBL" id="SOD96347.1"/>
    </source>
</evidence>